<dbReference type="RefSeq" id="WP_012199799.1">
    <property type="nucleotide sequence ID" value="NC_010001.1"/>
</dbReference>
<reference evidence="7" key="1">
    <citation type="submission" date="2007-11" db="EMBL/GenBank/DDBJ databases">
        <title>Complete genome sequence of Clostridium phytofermentans ISDg.</title>
        <authorList>
            <person name="Leschine S.B."/>
            <person name="Warnick T.A."/>
            <person name="Blanchard J.L."/>
            <person name="Schnell D.J."/>
            <person name="Petit E.L."/>
            <person name="LaTouf W.G."/>
            <person name="Copeland A."/>
            <person name="Lucas S."/>
            <person name="Lapidus A."/>
            <person name="Barry K."/>
            <person name="Glavina del Rio T."/>
            <person name="Dalin E."/>
            <person name="Tice H."/>
            <person name="Pitluck S."/>
            <person name="Kiss H."/>
            <person name="Brettin T."/>
            <person name="Bruce D."/>
            <person name="Detter J.C."/>
            <person name="Han C."/>
            <person name="Kuske C."/>
            <person name="Schmutz J."/>
            <person name="Larimer F."/>
            <person name="Land M."/>
            <person name="Hauser L."/>
            <person name="Kyrpides N."/>
            <person name="Kim E.A."/>
            <person name="Richardson P."/>
        </authorList>
    </citation>
    <scope>NUCLEOTIDE SEQUENCE [LARGE SCALE GENOMIC DNA]</scope>
    <source>
        <strain evidence="7">ATCC 700394 / DSM 18823 / ISDg</strain>
    </source>
</reference>
<evidence type="ECO:0000256" key="3">
    <source>
        <dbReference type="SAM" id="MobiDB-lite"/>
    </source>
</evidence>
<dbReference type="STRING" id="357809.Cphy_1775"/>
<evidence type="ECO:0000259" key="4">
    <source>
        <dbReference type="PROSITE" id="PS50022"/>
    </source>
</evidence>
<dbReference type="Pfam" id="PF13290">
    <property type="entry name" value="CHB_HEX_C_1"/>
    <property type="match status" value="1"/>
</dbReference>
<keyword evidence="2" id="KW-0378">Hydrolase</keyword>
<dbReference type="OrthoDB" id="52286at2"/>
<dbReference type="SUPFAM" id="SSF49785">
    <property type="entry name" value="Galactose-binding domain-like"/>
    <property type="match status" value="2"/>
</dbReference>
<feature type="region of interest" description="Disordered" evidence="3">
    <location>
        <begin position="425"/>
        <end position="494"/>
    </location>
</feature>
<evidence type="ECO:0000256" key="2">
    <source>
        <dbReference type="ARBA" id="ARBA00023295"/>
    </source>
</evidence>
<feature type="domain" description="F5/8 type C" evidence="4">
    <location>
        <begin position="1229"/>
        <end position="1376"/>
    </location>
</feature>
<evidence type="ECO:0000313" key="6">
    <source>
        <dbReference type="EMBL" id="ABX42145.1"/>
    </source>
</evidence>
<keyword evidence="1" id="KW-0677">Repeat</keyword>
<dbReference type="InterPro" id="IPR013783">
    <property type="entry name" value="Ig-like_fold"/>
</dbReference>
<name>A9KSB3_LACP7</name>
<dbReference type="CAZy" id="CBM32">
    <property type="family name" value="Carbohydrate-Binding Module Family 32"/>
</dbReference>
<dbReference type="CAZy" id="GH55">
    <property type="family name" value="Glycoside Hydrolase Family 55"/>
</dbReference>
<organism evidence="6 7">
    <name type="scientific">Lachnoclostridium phytofermentans (strain ATCC 700394 / DSM 18823 / ISDg)</name>
    <name type="common">Clostridium phytofermentans</name>
    <dbReference type="NCBI Taxonomy" id="357809"/>
    <lineage>
        <taxon>Bacteria</taxon>
        <taxon>Bacillati</taxon>
        <taxon>Bacillota</taxon>
        <taxon>Clostridia</taxon>
        <taxon>Lachnospirales</taxon>
        <taxon>Lachnospiraceae</taxon>
    </lineage>
</organism>
<dbReference type="InterPro" id="IPR059186">
    <property type="entry name" value="SACTE_4363"/>
</dbReference>
<feature type="domain" description="SLH" evidence="5">
    <location>
        <begin position="147"/>
        <end position="210"/>
    </location>
</feature>
<accession>A9KSB3</accession>
<dbReference type="InterPro" id="IPR001119">
    <property type="entry name" value="SLH_dom"/>
</dbReference>
<dbReference type="Pfam" id="PF00395">
    <property type="entry name" value="SLH"/>
    <property type="match status" value="3"/>
</dbReference>
<evidence type="ECO:0000256" key="1">
    <source>
        <dbReference type="ARBA" id="ARBA00022737"/>
    </source>
</evidence>
<dbReference type="InterPro" id="IPR000421">
    <property type="entry name" value="FA58C"/>
</dbReference>
<dbReference type="Pfam" id="PF00754">
    <property type="entry name" value="F5_F8_type_C"/>
    <property type="match status" value="1"/>
</dbReference>
<gene>
    <name evidence="6" type="ordered locus">Cphy_1775</name>
</gene>
<keyword evidence="2" id="KW-0326">Glycosidase</keyword>
<dbReference type="HOGENOM" id="CLU_232159_0_0_9"/>
<keyword evidence="7" id="KW-1185">Reference proteome</keyword>
<dbReference type="eggNOG" id="COG5492">
    <property type="taxonomic scope" value="Bacteria"/>
</dbReference>
<feature type="domain" description="SLH" evidence="5">
    <location>
        <begin position="29"/>
        <end position="91"/>
    </location>
</feature>
<evidence type="ECO:0000313" key="7">
    <source>
        <dbReference type="Proteomes" id="UP000000370"/>
    </source>
</evidence>
<dbReference type="CAZy" id="CBM54">
    <property type="family name" value="Carbohydrate-Binding Module Family 54"/>
</dbReference>
<feature type="domain" description="F5/8 type C" evidence="4">
    <location>
        <begin position="1911"/>
        <end position="2018"/>
    </location>
</feature>
<proteinExistence type="predicted"/>
<dbReference type="Gene3D" id="2.60.40.10">
    <property type="entry name" value="Immunoglobulins"/>
    <property type="match status" value="1"/>
</dbReference>
<dbReference type="PROSITE" id="PS50022">
    <property type="entry name" value="FA58C_3"/>
    <property type="match status" value="2"/>
</dbReference>
<dbReference type="GO" id="GO:0016798">
    <property type="term" value="F:hydrolase activity, acting on glycosyl bonds"/>
    <property type="evidence" value="ECO:0007669"/>
    <property type="project" value="UniProtKB-KW"/>
</dbReference>
<dbReference type="eggNOG" id="COG2273">
    <property type="taxonomic scope" value="Bacteria"/>
</dbReference>
<dbReference type="InterPro" id="IPR008979">
    <property type="entry name" value="Galactose-bd-like_sf"/>
</dbReference>
<dbReference type="Gene3D" id="2.60.120.260">
    <property type="entry name" value="Galactose-binding domain-like"/>
    <property type="match status" value="2"/>
</dbReference>
<dbReference type="KEGG" id="cpy:Cphy_1775"/>
<feature type="compositionally biased region" description="Low complexity" evidence="3">
    <location>
        <begin position="460"/>
        <end position="491"/>
    </location>
</feature>
<protein>
    <submittedName>
        <fullName evidence="6">S-layer domain protein</fullName>
    </submittedName>
</protein>
<evidence type="ECO:0000259" key="5">
    <source>
        <dbReference type="PROSITE" id="PS51272"/>
    </source>
</evidence>
<dbReference type="Proteomes" id="UP000000370">
    <property type="component" value="Chromosome"/>
</dbReference>
<dbReference type="CDD" id="cd23669">
    <property type="entry name" value="GH55_SacteLam55A-like"/>
    <property type="match status" value="1"/>
</dbReference>
<dbReference type="PROSITE" id="PS51272">
    <property type="entry name" value="SLH"/>
    <property type="match status" value="2"/>
</dbReference>
<dbReference type="EMBL" id="CP000885">
    <property type="protein sequence ID" value="ABX42145.1"/>
    <property type="molecule type" value="Genomic_DNA"/>
</dbReference>
<sequence precursor="true">MLRNRKKEKSIISILIIIGMIFSMVPAPVHAKDFTDTKKHPAKSVISKWSDYGVIPDQKSKFYPDTEITLEDAALFLARLMGYQSKVASSSIKDISKSSQKTAVLKAVYAGIITPKDGYINPKGKLSRQDLAILLGKAFALPASTEKLTFKDTSTISKEALPYVKSAIKNGIMKPYADNTFHPKKAVTRAEFITMIDSIVIKYFNEDGTYSKSVTGTAVINTGNITLKKMQINGNLIIAEGVGSGDVTLDNVEISGQLIVRGGGKNSIHIIGSTKVANIIVDKKEKAPVSLKFSSSYESSSVTVINGELYLYGNMKSLDVKTSKAIHLFNTCMTNLIVTENGSPITIDASSSIKALQVKANDRKINISGEVDRIVVSGNTSDKSNPVITIKNGARINQITLNKKATINNEGSINNLLVNVNNVTVKGSKPNNVTINKKVTIPPVFSDTQTDSTDKDHSSDSGSSSGNENPSDNGNSSGNGNPPDNGNQDNDAPLTVPQNVVVRSESKGNLITWNSVQGATGYNIYKVNSRFSDISSGTCINGATPVTKLSYTDNGKSSDYYIVIAINKKYESNPSDPMSAEKYLFGPNVYIYSPDDDSAKIQAEMDRIFALQEGPAAQFGEGRYAILFKPGTYQDIIPHIGFYTQVSGLGKTPLDTNLSSLLVDAKWLKDSNGNNNATCNFWRSVENINFAGNSQWAVAQAAPMRRINIEGNLRLDDGGWASGGYIADSKISGTISAGGQQQWISRNTYMGNWSGGQWNMVFVGDTGTIPSGQIGSTAGNVTVVAEAPIVSEKPFLYLDSDEYKIFVPSIRKDASGTSWSDGNIGSGTSISVSDCFIAKPSDTADMINAGLTGKKGLIFTPGIYYLNKSINITQENFVVLGLGLATLVPTNANIAIDVSDVPGVKISGIIFDAGSGCSDSMLRIGASKNTNDNSANPIVLSDLFFRVGGDLIGKVNKCIEINSNNVIGDHFWIWRADHGKEVAWDKNVAKNGLVVNGDNVTVYGLFCEHFQEYETLWNGDYGKMFFYQNELPYDVPYQSDWMSKDGTVNGYAAYKVADQVEHHEAWGLGVYDVFIHTLGYVDLHSAIEVPDKDGVKIHNACIVSLGTNDIEKSAGGGISHVVNEAGGGVGHQGATTGGGQYAEGFRQNVAEYCNPLPTPIISVPTGRYDTMQTVSIVCSGADIIKYTLDGSMPSATNGTLYTGPFLIGDSTKSLKLTAVGFKQDKISLSASVIIAVSDDIALFKPTRASSVNGSNYAYNVNDGLTMASNHRWESKQNTSTRYDDQWIEIDLEEIYSISKVELSWYSASSCGFDYKIQISDDRINWTDIQTITGNTATNNNFTYGTAQPSGRYIRVYGTQKNGMYGYSMGAFKVYGKPYVEGKIDPFTIEIAAPRIGQSPATLSPVENSQMTFGEISWSGVAGATFATGDSPVATVIATAKAGNTFDAVNWMDSLNTILITVAEAKEISFVRNPDGTMLTITVSYLMLTEDTPQSVSSVVHSSYATNTELTIQLTGTKEIITGDAINIYTTATGGTPIASFTLIPGNGNIQIVNLPVEPSGNIYATYYHNGSEQSPRVLASGYHPLVKGGIGSGTSQTVGAIIKLSDTPNGGISGLTYQWQKSLDGFSNWEDIPGATADSGFTATNDLAGYFTRRVTFADGITAKGMAASVPGGQIQAMKIAQADLTGYGLAAPTAGNTAPTACSGSSIKFSVDSIEWRGLDSEGKYQDNSIAVARITLSAAAGYTFSNLTASNIAATFTAGSPKIYIIDLPSQFGGNLVFEAVYKLGTPASYSVTVPNSITTNGVVATVTLAQGLNAGIYYVGEPVIATVALNGPATLSGKHTVEITGTFFSVTPLGTYSTTTNGPVSSTSFDTSNFLPAGTNPNGNIKFLYEFDMPSTGIAAGDLTLTHTFSPATNIALKAPAKASSISATNTANTADKAVDGVKASTLGNRWESVNTSDASAPQWIVIDLGDEYNISDLAIYWNSMASRGRFYTIDVCNDLDWNLEGEDLMNSGSWMNAWTVSPNGWNGSSSITSASLLNILSSNSVGGEYNCVATASATPTYGPSNTQGVLGSIRGPKFGTGRYIRMYGCVRGDYTTTSGFSIWEVEVYGTKVN</sequence>
<dbReference type="InterPro" id="IPR059177">
    <property type="entry name" value="GH29D-like_dom"/>
</dbReference>
<dbReference type="Gene3D" id="2.60.40.2700">
    <property type="match status" value="1"/>
</dbReference>
<dbReference type="Pfam" id="PF22633">
    <property type="entry name" value="F5_F8_type_C_2"/>
    <property type="match status" value="1"/>
</dbReference>